<protein>
    <submittedName>
        <fullName evidence="8">Flagellar motor protein MotB</fullName>
    </submittedName>
</protein>
<gene>
    <name evidence="8" type="ORF">DXN05_17485</name>
</gene>
<evidence type="ECO:0000256" key="6">
    <source>
        <dbReference type="SAM" id="SignalP"/>
    </source>
</evidence>
<sequence>MLINMKKIISLLMLLGLATHLVHAQFVYDYLKAGNDYFVKADYASAAAYYEKYLGNDKHGATGGAEYDPYKPQLPNVKKDKAATSKEKAQWQLAESYRMLHYPSKAADAYKKLLEANTAQFPLAMFHLAEQLRALGKYEEASTAFTAFISVYANHDAYKTTAEREIRNLQFIQQELSKPGLQYFTVQPATDVLTSPGANYAPVWVDSTTLLFTSTRPQDSTAAAHHTNKLYQVQFANGNAAAITAPAIAQSKAFEQGVATVSANGTTMYFTRWNATGTRNAALYMASKQGGKWSDPVALPADINQPGFSAQQPFITRDGHYLLFSSNKPGGEGGYDIWYAPVDETGKTGTPVNAGSLINTADDEQAPFYYAASGTLVFASNGRVGMGGFDLFSTTGEIGHFAAPENMGYPVNSVKDDIYLTARGNSEDLLQEVWLSSDRAAACCLELFRISRKLPAPERPAPPVQEPVVVAAPVPDTAETKTLDNVYYAYDKAELLDGSEVSLNKLIDMLNQNQNMVIQISGHTDGKGSEAYNLRLSLARAQKCVDYIVSKGIDASRITAKGYGATMPVAPNTNADGSDNPEGRKLNRRTTFTILKR</sequence>
<dbReference type="Gene3D" id="2.120.10.30">
    <property type="entry name" value="TolB, C-terminal domain"/>
    <property type="match status" value="1"/>
</dbReference>
<evidence type="ECO:0000256" key="4">
    <source>
        <dbReference type="PROSITE-ProRule" id="PRU00473"/>
    </source>
</evidence>
<dbReference type="CDD" id="cd07185">
    <property type="entry name" value="OmpA_C-like"/>
    <property type="match status" value="1"/>
</dbReference>
<dbReference type="InterPro" id="IPR006665">
    <property type="entry name" value="OmpA-like"/>
</dbReference>
<keyword evidence="8" id="KW-0966">Cell projection</keyword>
<dbReference type="SUPFAM" id="SSF103088">
    <property type="entry name" value="OmpA-like"/>
    <property type="match status" value="1"/>
</dbReference>
<dbReference type="PANTHER" id="PTHR30329">
    <property type="entry name" value="STATOR ELEMENT OF FLAGELLAR MOTOR COMPLEX"/>
    <property type="match status" value="1"/>
</dbReference>
<dbReference type="Gene3D" id="1.25.40.10">
    <property type="entry name" value="Tetratricopeptide repeat domain"/>
    <property type="match status" value="1"/>
</dbReference>
<evidence type="ECO:0000313" key="8">
    <source>
        <dbReference type="EMBL" id="RFM26784.1"/>
    </source>
</evidence>
<dbReference type="InterPro" id="IPR011659">
    <property type="entry name" value="WD40"/>
</dbReference>
<dbReference type="PROSITE" id="PS51123">
    <property type="entry name" value="OMPA_2"/>
    <property type="match status" value="1"/>
</dbReference>
<feature type="chain" id="PRO_5017816930" evidence="6">
    <location>
        <begin position="25"/>
        <end position="597"/>
    </location>
</feature>
<keyword evidence="8" id="KW-0282">Flagellum</keyword>
<feature type="domain" description="OmpA-like" evidence="7">
    <location>
        <begin position="475"/>
        <end position="597"/>
    </location>
</feature>
<dbReference type="PANTHER" id="PTHR30329:SF21">
    <property type="entry name" value="LIPOPROTEIN YIAD-RELATED"/>
    <property type="match status" value="1"/>
</dbReference>
<evidence type="ECO:0000256" key="1">
    <source>
        <dbReference type="ARBA" id="ARBA00004442"/>
    </source>
</evidence>
<comment type="caution">
    <text evidence="8">The sequence shown here is derived from an EMBL/GenBank/DDBJ whole genome shotgun (WGS) entry which is preliminary data.</text>
</comment>
<evidence type="ECO:0000313" key="9">
    <source>
        <dbReference type="Proteomes" id="UP000261284"/>
    </source>
</evidence>
<dbReference type="Gene3D" id="3.30.1330.60">
    <property type="entry name" value="OmpA-like domain"/>
    <property type="match status" value="1"/>
</dbReference>
<feature type="signal peptide" evidence="6">
    <location>
        <begin position="1"/>
        <end position="24"/>
    </location>
</feature>
<evidence type="ECO:0000256" key="2">
    <source>
        <dbReference type="ARBA" id="ARBA00023136"/>
    </source>
</evidence>
<keyword evidence="2 4" id="KW-0472">Membrane</keyword>
<evidence type="ECO:0000259" key="7">
    <source>
        <dbReference type="PROSITE" id="PS51123"/>
    </source>
</evidence>
<dbReference type="InterPro" id="IPR036737">
    <property type="entry name" value="OmpA-like_sf"/>
</dbReference>
<reference evidence="8 9" key="1">
    <citation type="submission" date="2018-08" db="EMBL/GenBank/DDBJ databases">
        <title>Chitinophagaceae sp. K23C18032701, a novel bacterium isolated from forest soil.</title>
        <authorList>
            <person name="Wang C."/>
        </authorList>
    </citation>
    <scope>NUCLEOTIDE SEQUENCE [LARGE SCALE GENOMIC DNA]</scope>
    <source>
        <strain evidence="8 9">K23C18032701</strain>
    </source>
</reference>
<accession>A0A3E1NG35</accession>
<name>A0A3E1NG35_9BACT</name>
<dbReference type="EMBL" id="QTJU01000007">
    <property type="protein sequence ID" value="RFM26784.1"/>
    <property type="molecule type" value="Genomic_DNA"/>
</dbReference>
<proteinExistence type="predicted"/>
<dbReference type="Proteomes" id="UP000261284">
    <property type="component" value="Unassembled WGS sequence"/>
</dbReference>
<dbReference type="SUPFAM" id="SSF48452">
    <property type="entry name" value="TPR-like"/>
    <property type="match status" value="1"/>
</dbReference>
<evidence type="ECO:0000256" key="5">
    <source>
        <dbReference type="SAM" id="MobiDB-lite"/>
    </source>
</evidence>
<keyword evidence="9" id="KW-1185">Reference proteome</keyword>
<keyword evidence="6" id="KW-0732">Signal</keyword>
<keyword evidence="3" id="KW-0998">Cell outer membrane</keyword>
<organism evidence="8 9">
    <name type="scientific">Deminuibacter soli</name>
    <dbReference type="NCBI Taxonomy" id="2291815"/>
    <lineage>
        <taxon>Bacteria</taxon>
        <taxon>Pseudomonadati</taxon>
        <taxon>Bacteroidota</taxon>
        <taxon>Chitinophagia</taxon>
        <taxon>Chitinophagales</taxon>
        <taxon>Chitinophagaceae</taxon>
        <taxon>Deminuibacter</taxon>
    </lineage>
</organism>
<dbReference type="InterPro" id="IPR011990">
    <property type="entry name" value="TPR-like_helical_dom_sf"/>
</dbReference>
<dbReference type="Pfam" id="PF00691">
    <property type="entry name" value="OmpA"/>
    <property type="match status" value="1"/>
</dbReference>
<dbReference type="InterPro" id="IPR050330">
    <property type="entry name" value="Bact_OuterMem_StrucFunc"/>
</dbReference>
<feature type="region of interest" description="Disordered" evidence="5">
    <location>
        <begin position="571"/>
        <end position="597"/>
    </location>
</feature>
<dbReference type="AlphaFoldDB" id="A0A3E1NG35"/>
<keyword evidence="8" id="KW-0969">Cilium</keyword>
<comment type="subcellular location">
    <subcellularLocation>
        <location evidence="1">Cell outer membrane</location>
    </subcellularLocation>
</comment>
<dbReference type="PRINTS" id="PR01021">
    <property type="entry name" value="OMPADOMAIN"/>
</dbReference>
<dbReference type="GO" id="GO:0009279">
    <property type="term" value="C:cell outer membrane"/>
    <property type="evidence" value="ECO:0007669"/>
    <property type="project" value="UniProtKB-SubCell"/>
</dbReference>
<dbReference type="SUPFAM" id="SSF82171">
    <property type="entry name" value="DPP6 N-terminal domain-like"/>
    <property type="match status" value="1"/>
</dbReference>
<evidence type="ECO:0000256" key="3">
    <source>
        <dbReference type="ARBA" id="ARBA00023237"/>
    </source>
</evidence>
<dbReference type="InterPro" id="IPR011042">
    <property type="entry name" value="6-blade_b-propeller_TolB-like"/>
</dbReference>
<dbReference type="InterPro" id="IPR006664">
    <property type="entry name" value="OMP_bac"/>
</dbReference>
<dbReference type="Pfam" id="PF07676">
    <property type="entry name" value="PD40"/>
    <property type="match status" value="2"/>
</dbReference>